<keyword evidence="3 6" id="KW-0863">Zinc-finger</keyword>
<dbReference type="PANTHER" id="PTHR47287">
    <property type="entry name" value="C2H2 AND C2HC ZINC FINGERS SUPERFAMILY PROTEIN"/>
    <property type="match status" value="1"/>
</dbReference>
<dbReference type="PROSITE" id="PS50157">
    <property type="entry name" value="ZINC_FINGER_C2H2_2"/>
    <property type="match status" value="1"/>
</dbReference>
<gene>
    <name evidence="9" type="ORF">PIB30_078032</name>
</gene>
<name>A0ABU6YS47_9FABA</name>
<comment type="caution">
    <text evidence="9">The sequence shown here is derived from an EMBL/GenBank/DDBJ whole genome shotgun (WGS) entry which is preliminary data.</text>
</comment>
<evidence type="ECO:0000256" key="4">
    <source>
        <dbReference type="ARBA" id="ARBA00022833"/>
    </source>
</evidence>
<organism evidence="9 10">
    <name type="scientific">Stylosanthes scabra</name>
    <dbReference type="NCBI Taxonomy" id="79078"/>
    <lineage>
        <taxon>Eukaryota</taxon>
        <taxon>Viridiplantae</taxon>
        <taxon>Streptophyta</taxon>
        <taxon>Embryophyta</taxon>
        <taxon>Tracheophyta</taxon>
        <taxon>Spermatophyta</taxon>
        <taxon>Magnoliopsida</taxon>
        <taxon>eudicotyledons</taxon>
        <taxon>Gunneridae</taxon>
        <taxon>Pentapetalae</taxon>
        <taxon>rosids</taxon>
        <taxon>fabids</taxon>
        <taxon>Fabales</taxon>
        <taxon>Fabaceae</taxon>
        <taxon>Papilionoideae</taxon>
        <taxon>50 kb inversion clade</taxon>
        <taxon>dalbergioids sensu lato</taxon>
        <taxon>Dalbergieae</taxon>
        <taxon>Pterocarpus clade</taxon>
        <taxon>Stylosanthes</taxon>
    </lineage>
</organism>
<dbReference type="Proteomes" id="UP001341840">
    <property type="component" value="Unassembled WGS sequence"/>
</dbReference>
<evidence type="ECO:0000256" key="6">
    <source>
        <dbReference type="PROSITE-ProRule" id="PRU00042"/>
    </source>
</evidence>
<dbReference type="SUPFAM" id="SSF57667">
    <property type="entry name" value="beta-beta-alpha zinc fingers"/>
    <property type="match status" value="1"/>
</dbReference>
<comment type="subcellular location">
    <subcellularLocation>
        <location evidence="1">Nucleus</location>
    </subcellularLocation>
</comment>
<evidence type="ECO:0000313" key="9">
    <source>
        <dbReference type="EMBL" id="MED6211903.1"/>
    </source>
</evidence>
<sequence>MAAQVSDGCLSKSSSNSGGTSEGSDNTNNTRDNDLATESADQASNFGHDSRILDFVKLANDDSSIRCFSKVQELDFFNPKKSMMKESSSPEKREKNTEENTSESRTFSCNFCKSNFSSSQALGGHQNAHKQERAIAKHRQGIGASPFGPPHFPYYLYPSFSTHPLYNNRALGVRIESMINKPNSYSWPNLRFGQTHNWSMTGMLDRLNIEGLNPNRGGSSNFNLRIEDDNNGGNNRIIPQLGVSSTNVAASSNSAINDKPTKADIHDRDPTKPDEPSTTKSPSLDLSLKL</sequence>
<feature type="compositionally biased region" description="Low complexity" evidence="7">
    <location>
        <begin position="11"/>
        <end position="30"/>
    </location>
</feature>
<protein>
    <recommendedName>
        <fullName evidence="8">C2H2-type domain-containing protein</fullName>
    </recommendedName>
</protein>
<dbReference type="Gene3D" id="3.30.160.60">
    <property type="entry name" value="Classic Zinc Finger"/>
    <property type="match status" value="1"/>
</dbReference>
<keyword evidence="2" id="KW-0479">Metal-binding</keyword>
<evidence type="ECO:0000259" key="8">
    <source>
        <dbReference type="PROSITE" id="PS50157"/>
    </source>
</evidence>
<feature type="region of interest" description="Disordered" evidence="7">
    <location>
        <begin position="1"/>
        <end position="46"/>
    </location>
</feature>
<keyword evidence="5" id="KW-0539">Nucleus</keyword>
<dbReference type="EMBL" id="JASCZI010242722">
    <property type="protein sequence ID" value="MED6211903.1"/>
    <property type="molecule type" value="Genomic_DNA"/>
</dbReference>
<proteinExistence type="predicted"/>
<evidence type="ECO:0000256" key="7">
    <source>
        <dbReference type="SAM" id="MobiDB-lite"/>
    </source>
</evidence>
<evidence type="ECO:0000256" key="3">
    <source>
        <dbReference type="ARBA" id="ARBA00022771"/>
    </source>
</evidence>
<evidence type="ECO:0000256" key="2">
    <source>
        <dbReference type="ARBA" id="ARBA00022723"/>
    </source>
</evidence>
<dbReference type="PROSITE" id="PS00028">
    <property type="entry name" value="ZINC_FINGER_C2H2_1"/>
    <property type="match status" value="1"/>
</dbReference>
<feature type="compositionally biased region" description="Basic and acidic residues" evidence="7">
    <location>
        <begin position="88"/>
        <end position="98"/>
    </location>
</feature>
<dbReference type="InterPro" id="IPR044246">
    <property type="entry name" value="ZFP3-like"/>
</dbReference>
<evidence type="ECO:0000313" key="10">
    <source>
        <dbReference type="Proteomes" id="UP001341840"/>
    </source>
</evidence>
<dbReference type="InterPro" id="IPR036236">
    <property type="entry name" value="Znf_C2H2_sf"/>
</dbReference>
<keyword evidence="10" id="KW-1185">Reference proteome</keyword>
<feature type="domain" description="C2H2-type" evidence="8">
    <location>
        <begin position="107"/>
        <end position="134"/>
    </location>
</feature>
<evidence type="ECO:0000256" key="5">
    <source>
        <dbReference type="ARBA" id="ARBA00023242"/>
    </source>
</evidence>
<accession>A0ABU6YS47</accession>
<reference evidence="9 10" key="1">
    <citation type="journal article" date="2023" name="Plants (Basel)">
        <title>Bridging the Gap: Combining Genomics and Transcriptomics Approaches to Understand Stylosanthes scabra, an Orphan Legume from the Brazilian Caatinga.</title>
        <authorList>
            <person name="Ferreira-Neto J.R.C."/>
            <person name="da Silva M.D."/>
            <person name="Binneck E."/>
            <person name="de Melo N.F."/>
            <person name="da Silva R.H."/>
            <person name="de Melo A.L.T.M."/>
            <person name="Pandolfi V."/>
            <person name="Bustamante F.O."/>
            <person name="Brasileiro-Vidal A.C."/>
            <person name="Benko-Iseppon A.M."/>
        </authorList>
    </citation>
    <scope>NUCLEOTIDE SEQUENCE [LARGE SCALE GENOMIC DNA]</scope>
    <source>
        <tissue evidence="9">Leaves</tissue>
    </source>
</reference>
<feature type="region of interest" description="Disordered" evidence="7">
    <location>
        <begin position="82"/>
        <end position="104"/>
    </location>
</feature>
<keyword evidence="4" id="KW-0862">Zinc</keyword>
<dbReference type="PANTHER" id="PTHR47287:SF9">
    <property type="entry name" value="ZINC FINGER PROTEIN 4-LIKE"/>
    <property type="match status" value="1"/>
</dbReference>
<feature type="region of interest" description="Disordered" evidence="7">
    <location>
        <begin position="248"/>
        <end position="290"/>
    </location>
</feature>
<feature type="compositionally biased region" description="Basic and acidic residues" evidence="7">
    <location>
        <begin position="259"/>
        <end position="277"/>
    </location>
</feature>
<evidence type="ECO:0000256" key="1">
    <source>
        <dbReference type="ARBA" id="ARBA00004123"/>
    </source>
</evidence>
<dbReference type="InterPro" id="IPR013087">
    <property type="entry name" value="Znf_C2H2_type"/>
</dbReference>